<dbReference type="RefSeq" id="WP_130598079.1">
    <property type="nucleotide sequence ID" value="NZ_CP036200.1"/>
</dbReference>
<organism evidence="1 2">
    <name type="scientific">Shewanella maritima</name>
    <dbReference type="NCBI Taxonomy" id="2520507"/>
    <lineage>
        <taxon>Bacteria</taxon>
        <taxon>Pseudomonadati</taxon>
        <taxon>Pseudomonadota</taxon>
        <taxon>Gammaproteobacteria</taxon>
        <taxon>Alteromonadales</taxon>
        <taxon>Shewanellaceae</taxon>
        <taxon>Shewanella</taxon>
    </lineage>
</organism>
<gene>
    <name evidence="1" type="ORF">EXU30_04830</name>
</gene>
<accession>A0A411PET7</accession>
<dbReference type="InterPro" id="IPR022090">
    <property type="entry name" value="DUF3634"/>
</dbReference>
<dbReference type="KEGG" id="smai:EXU30_04830"/>
<proteinExistence type="predicted"/>
<dbReference type="Pfam" id="PF12321">
    <property type="entry name" value="DUF3634"/>
    <property type="match status" value="1"/>
</dbReference>
<protein>
    <submittedName>
        <fullName evidence="1">DUF3634 family protein</fullName>
    </submittedName>
</protein>
<evidence type="ECO:0000313" key="2">
    <source>
        <dbReference type="Proteomes" id="UP000291106"/>
    </source>
</evidence>
<dbReference type="Proteomes" id="UP000291106">
    <property type="component" value="Chromosome"/>
</dbReference>
<reference evidence="1 2" key="1">
    <citation type="submission" date="2019-02" db="EMBL/GenBank/DDBJ databases">
        <title>Shewanella sp. D4-2 isolated from Dokdo Island.</title>
        <authorList>
            <person name="Baek K."/>
        </authorList>
    </citation>
    <scope>NUCLEOTIDE SEQUENCE [LARGE SCALE GENOMIC DNA]</scope>
    <source>
        <strain evidence="1 2">D4-2</strain>
    </source>
</reference>
<evidence type="ECO:0000313" key="1">
    <source>
        <dbReference type="EMBL" id="QBF82106.1"/>
    </source>
</evidence>
<dbReference type="EMBL" id="CP036200">
    <property type="protein sequence ID" value="QBF82106.1"/>
    <property type="molecule type" value="Genomic_DNA"/>
</dbReference>
<name>A0A411PET7_9GAMM</name>
<dbReference type="AlphaFoldDB" id="A0A411PET7"/>
<keyword evidence="2" id="KW-1185">Reference proteome</keyword>
<sequence>MLDTIIKITFLAAAAFLAYKLIFAGKKGLTLFEMHYKDGRLDKHKGKIPEKFLRESRVIAKKHKLTCTIRAERLGDVRLNISANVGDNIAQQLRNVFPFEYFDRKQVDNSKLKG</sequence>
<dbReference type="OrthoDB" id="6264785at2"/>